<dbReference type="PANTHER" id="PTHR41259:SF1">
    <property type="entry name" value="DOUBLE-STRAND BREAK REPAIR RAD50 ATPASE, PUTATIVE-RELATED"/>
    <property type="match status" value="1"/>
</dbReference>
<dbReference type="EMBL" id="AE010299">
    <property type="protein sequence ID" value="AAM05750.1"/>
    <property type="molecule type" value="Genomic_DNA"/>
</dbReference>
<feature type="coiled-coil region" evidence="1">
    <location>
        <begin position="791"/>
        <end position="825"/>
    </location>
</feature>
<evidence type="ECO:0000256" key="2">
    <source>
        <dbReference type="SAM" id="MobiDB-lite"/>
    </source>
</evidence>
<dbReference type="SUPFAM" id="SSF52540">
    <property type="entry name" value="P-loop containing nucleoside triphosphate hydrolases"/>
    <property type="match status" value="1"/>
</dbReference>
<accession>Q8TNC8</accession>
<dbReference type="KEGG" id="mac:MA_2362"/>
<keyword evidence="6" id="KW-1185">Reference proteome</keyword>
<feature type="coiled-coil region" evidence="1">
    <location>
        <begin position="863"/>
        <end position="897"/>
    </location>
</feature>
<feature type="domain" description="YhaN AAA" evidence="4">
    <location>
        <begin position="10"/>
        <end position="212"/>
    </location>
</feature>
<proteinExistence type="predicted"/>
<feature type="region of interest" description="Disordered" evidence="2">
    <location>
        <begin position="649"/>
        <end position="684"/>
    </location>
</feature>
<dbReference type="InParanoid" id="Q8TNC8"/>
<dbReference type="PhylomeDB" id="Q8TNC8"/>
<feature type="coiled-coil region" evidence="1">
    <location>
        <begin position="495"/>
        <end position="593"/>
    </location>
</feature>
<protein>
    <recommendedName>
        <fullName evidence="4">YhaN AAA domain-containing protein</fullName>
    </recommendedName>
</protein>
<feature type="coiled-coil region" evidence="1">
    <location>
        <begin position="728"/>
        <end position="755"/>
    </location>
</feature>
<sequence>MTPCSRRKTMKIDAIHIDGFGKFSRLSVENLPSGLVILTGANEAGKSTLFTFIRRMFFGIPNTRCNLYPPLEGGQHGGRLVVIDSEGERWVIERNTSRKDDVKVVLPDGNTGSKTELLKLLGHADRNIFENIYAFGLEELQSFETLNDQSINSKLYSAGTGVGVSIPELVKSINNMESDLYKPRGSKPLINELLRKIRKNSEEIAEFEESQKKYDTLHFELEQRNLEIDQLKEKSQNIRKKLNHIQNLLSVWEDWRALQESKTDLGTLPGLESFPEKGEEKLERLLEKIEGIKENVSRLEQELDINAVNERSLSLDESLLGQKDAVLELESGLGKYRFEVKTLPTLEANLKQEEAGLSDLLLELGPDWDEEALDRFDRSIPAKETVIKMRKAVEEIEAKIKETQNELNQVLTGIERVLQEKDVFEESLLVHRDQVIELGNGIEKYRADKDSLLSETREVQARKAELEKTLSGLGEGWDENTLSRFKRSTPSKETVLGKRREMEEAEKTIERYRDRLELALGELEEVRGEIEALEEKLVAYSRLPDPEEVKQGLEAVSYLRVKQPLLREKESELKNLEKDLEKEEMLFAAFRSRETEHEEGLPLWPAGMLLLAGSIGLAYEYINDALLPGLGIFFLLFATSAIYFLKARKKPSSQPSSPPAGEKHLKGTEARKQKAQESKENLSGEIAALKEDMKTRAKKCGFEDIPEPSIREQKADELQRVLLDLKAAGELRQGKDKLRKKLDKLDAAYKELEGKLKTGEDGQEEVRQEWKEWLLSSGLDPELSPEHVLDLLSAIKACLEKQKNVKELEKQVKFREATVKKYEEEALSVLEACERSVSGIKLDGEIEKLREDVSFAFNQAERMRTLELESESLEHKKEDLEARLLEERTQRDALSEKWTSWLGTYGLDPSLSVESVLEIFSIIGRCFDRQRAIRNLEELIASGKTSIEAYEAKVAGVLQECERPFSGLSFDTQVEKLRSDLEEASEEARSLQQLKTRSKELEIELQAAREKSEAAEKELADLLESGSAATEDEFRENARHWAQRTELENRVREAEQQIRRVSGDGKKYELFVEELQASDPLGLEEENRKLEECLETLEQETSENLDRRGAIGNQIEQLEHGSEGSLARVMQESLLEDLHEKSRKWASLVLARKVLAKAIEVYEKERQPAVIVEAQTFFTKITAGRYTRIYSPLNSSEIYVEDREGRQKTVQELSRGTAEQLYLSLRFGFIREFGRHSESLPIVFDDVLVNFDPERCKSTCEAIKDLVPGNQLFYFTCHPETVEMLAGRFPEARVVDLDAV</sequence>
<name>Q8TNC8_METAC</name>
<dbReference type="Pfam" id="PF13514">
    <property type="entry name" value="AAA_27"/>
    <property type="match status" value="1"/>
</dbReference>
<dbReference type="Proteomes" id="UP000002487">
    <property type="component" value="Chromosome"/>
</dbReference>
<keyword evidence="3" id="KW-0812">Transmembrane</keyword>
<dbReference type="PANTHER" id="PTHR41259">
    <property type="entry name" value="DOUBLE-STRAND BREAK REPAIR RAD50 ATPASE, PUTATIVE-RELATED"/>
    <property type="match status" value="1"/>
</dbReference>
<dbReference type="EnsemblBacteria" id="AAM05750">
    <property type="protein sequence ID" value="AAM05750"/>
    <property type="gene ID" value="MA_2362"/>
</dbReference>
<feature type="coiled-coil region" evidence="1">
    <location>
        <begin position="933"/>
        <end position="1103"/>
    </location>
</feature>
<gene>
    <name evidence="5" type="ordered locus">MA_2362</name>
</gene>
<dbReference type="HOGENOM" id="CLU_006135_0_1_2"/>
<keyword evidence="3" id="KW-0472">Membrane</keyword>
<keyword evidence="3" id="KW-1133">Transmembrane helix</keyword>
<evidence type="ECO:0000256" key="3">
    <source>
        <dbReference type="SAM" id="Phobius"/>
    </source>
</evidence>
<feature type="coiled-coil region" evidence="1">
    <location>
        <begin position="190"/>
        <end position="248"/>
    </location>
</feature>
<dbReference type="STRING" id="188937.MA_2362"/>
<dbReference type="Gene3D" id="3.40.50.300">
    <property type="entry name" value="P-loop containing nucleotide triphosphate hydrolases"/>
    <property type="match status" value="2"/>
</dbReference>
<feature type="transmembrane region" description="Helical" evidence="3">
    <location>
        <begin position="625"/>
        <end position="645"/>
    </location>
</feature>
<dbReference type="InterPro" id="IPR038734">
    <property type="entry name" value="YhaN_AAA"/>
</dbReference>
<evidence type="ECO:0000313" key="6">
    <source>
        <dbReference type="Proteomes" id="UP000002487"/>
    </source>
</evidence>
<dbReference type="InterPro" id="IPR027417">
    <property type="entry name" value="P-loop_NTPase"/>
</dbReference>
<organism evidence="5 6">
    <name type="scientific">Methanosarcina acetivorans (strain ATCC 35395 / DSM 2834 / JCM 12185 / C2A)</name>
    <dbReference type="NCBI Taxonomy" id="188937"/>
    <lineage>
        <taxon>Archaea</taxon>
        <taxon>Methanobacteriati</taxon>
        <taxon>Methanobacteriota</taxon>
        <taxon>Stenosarchaea group</taxon>
        <taxon>Methanomicrobia</taxon>
        <taxon>Methanosarcinales</taxon>
        <taxon>Methanosarcinaceae</taxon>
        <taxon>Methanosarcina</taxon>
    </lineage>
</organism>
<feature type="compositionally biased region" description="Basic and acidic residues" evidence="2">
    <location>
        <begin position="661"/>
        <end position="684"/>
    </location>
</feature>
<feature type="transmembrane region" description="Helical" evidence="3">
    <location>
        <begin position="601"/>
        <end position="619"/>
    </location>
</feature>
<evidence type="ECO:0000259" key="4">
    <source>
        <dbReference type="Pfam" id="PF13514"/>
    </source>
</evidence>
<evidence type="ECO:0000256" key="1">
    <source>
        <dbReference type="SAM" id="Coils"/>
    </source>
</evidence>
<keyword evidence="1" id="KW-0175">Coiled coil</keyword>
<feature type="coiled-coil region" evidence="1">
    <location>
        <begin position="386"/>
        <end position="469"/>
    </location>
</feature>
<reference evidence="5 6" key="1">
    <citation type="journal article" date="2002" name="Genome Res.">
        <title>The genome of Methanosarcina acetivorans reveals extensive metabolic and physiological diversity.</title>
        <authorList>
            <person name="Galagan J.E."/>
            <person name="Nusbaum C."/>
            <person name="Roy A."/>
            <person name="Endrizzi M.G."/>
            <person name="Macdonald P."/>
            <person name="FitzHugh W."/>
            <person name="Calvo S."/>
            <person name="Engels R."/>
            <person name="Smirnov S."/>
            <person name="Atnoor D."/>
            <person name="Brown A."/>
            <person name="Allen N."/>
            <person name="Naylor J."/>
            <person name="Stange-Thomann N."/>
            <person name="DeArellano K."/>
            <person name="Johnson R."/>
            <person name="Linton L."/>
            <person name="McEwan P."/>
            <person name="McKernan K."/>
            <person name="Talamas J."/>
            <person name="Tirrell A."/>
            <person name="Ye W."/>
            <person name="Zimmer A."/>
            <person name="Barber R.D."/>
            <person name="Cann I."/>
            <person name="Graham D.E."/>
            <person name="Grahame D.A."/>
            <person name="Guss A."/>
            <person name="Hedderich R."/>
            <person name="Ingram-Smith C."/>
            <person name="Kuettner C.H."/>
            <person name="Krzycki J.A."/>
            <person name="Leigh J.A."/>
            <person name="Li W."/>
            <person name="Liu J."/>
            <person name="Mukhopadhyay B."/>
            <person name="Reeve J.N."/>
            <person name="Smith K."/>
            <person name="Springer T.A."/>
            <person name="Umayam L.A."/>
            <person name="White O."/>
            <person name="White R.H."/>
            <person name="de Macario E.C."/>
            <person name="Ferry J.G."/>
            <person name="Jarrell K.F."/>
            <person name="Jing H."/>
            <person name="Macario A.J.L."/>
            <person name="Paulsen I."/>
            <person name="Pritchett M."/>
            <person name="Sowers K.R."/>
            <person name="Swanson R.V."/>
            <person name="Zinder S.H."/>
            <person name="Lander E."/>
            <person name="Metcalf W.W."/>
            <person name="Birren B."/>
        </authorList>
    </citation>
    <scope>NUCLEOTIDE SEQUENCE [LARGE SCALE GENOMIC DNA]</scope>
    <source>
        <strain evidence="6">ATCC 35395 / DSM 2834 / JCM 12185 / C2A</strain>
    </source>
</reference>
<evidence type="ECO:0000313" key="5">
    <source>
        <dbReference type="EMBL" id="AAM05750.1"/>
    </source>
</evidence>